<reference evidence="1 3" key="2">
    <citation type="submission" date="2018-07" db="EMBL/GenBank/DDBJ databases">
        <title>Complete genome of the Arcobacter trophiarum type strain LMG 25534.</title>
        <authorList>
            <person name="Miller W.G."/>
            <person name="Yee E."/>
        </authorList>
    </citation>
    <scope>NUCLEOTIDE SEQUENCE [LARGE SCALE GENOMIC DNA]</scope>
    <source>
        <strain evidence="1 3">LMG 25534</strain>
    </source>
</reference>
<dbReference type="RefSeq" id="WP_115427488.1">
    <property type="nucleotide sequence ID" value="NZ_CP031367.1"/>
</dbReference>
<dbReference type="Gene3D" id="3.30.70.2970">
    <property type="entry name" value="Protein of unknown function (DUF541), domain 2"/>
    <property type="match status" value="1"/>
</dbReference>
<dbReference type="Pfam" id="PF04402">
    <property type="entry name" value="SIMPL"/>
    <property type="match status" value="1"/>
</dbReference>
<keyword evidence="4" id="KW-1185">Reference proteome</keyword>
<dbReference type="Proteomes" id="UP000254504">
    <property type="component" value="Chromosome"/>
</dbReference>
<accession>A0AAD0VL60</accession>
<dbReference type="KEGG" id="atp:ATR_0034"/>
<evidence type="ECO:0000313" key="1">
    <source>
        <dbReference type="EMBL" id="AXK47928.1"/>
    </source>
</evidence>
<dbReference type="EMBL" id="PDKD01000003">
    <property type="protein sequence ID" value="RXJ92410.1"/>
    <property type="molecule type" value="Genomic_DNA"/>
</dbReference>
<evidence type="ECO:0000313" key="4">
    <source>
        <dbReference type="Proteomes" id="UP000289132"/>
    </source>
</evidence>
<proteinExistence type="predicted"/>
<protein>
    <submittedName>
        <fullName evidence="1">SIMPL domain-containing protein</fullName>
    </submittedName>
</protein>
<dbReference type="AlphaFoldDB" id="A0AAD0VL60"/>
<organism evidence="1 3">
    <name type="scientific">Aliarcobacter trophiarum LMG 25534</name>
    <dbReference type="NCBI Taxonomy" id="1032241"/>
    <lineage>
        <taxon>Bacteria</taxon>
        <taxon>Pseudomonadati</taxon>
        <taxon>Campylobacterota</taxon>
        <taxon>Epsilonproteobacteria</taxon>
        <taxon>Campylobacterales</taxon>
        <taxon>Arcobacteraceae</taxon>
        <taxon>Aliarcobacter</taxon>
    </lineage>
</organism>
<evidence type="ECO:0000313" key="2">
    <source>
        <dbReference type="EMBL" id="RXJ92410.1"/>
    </source>
</evidence>
<dbReference type="Proteomes" id="UP000289132">
    <property type="component" value="Unassembled WGS sequence"/>
</dbReference>
<dbReference type="Gene3D" id="3.30.110.170">
    <property type="entry name" value="Protein of unknown function (DUF541), domain 1"/>
    <property type="match status" value="1"/>
</dbReference>
<reference evidence="2 4" key="1">
    <citation type="submission" date="2017-10" db="EMBL/GenBank/DDBJ databases">
        <title>Genomics of the genus Arcobacter.</title>
        <authorList>
            <person name="Perez-Cataluna A."/>
            <person name="Figueras M.J."/>
        </authorList>
    </citation>
    <scope>NUCLEOTIDE SEQUENCE [LARGE SCALE GENOMIC DNA]</scope>
    <source>
        <strain evidence="2 4">LMG 25534</strain>
    </source>
</reference>
<name>A0AAD0VL60_9BACT</name>
<sequence length="229" mass="26598">MKRVLSTALFFPIFAFSYELGFNKTFTKSINADTIMSNISISVEKPNEKSINIEIEKFNNFVKNTKNITIENSYYNLTPKYEYIDNKSVFKGYLGESRFTIKSEDTKKINGFLNDLIELKDSIKSNDLKLNVSNLSWELSNKLQYKMIDELRLEALIWIENYAKELSAQISKKCNVKSVNINEESSTYYPRARMQSSADSLQKSYEQEITPINNEQSIKINTNYILDCK</sequence>
<dbReference type="InterPro" id="IPR007497">
    <property type="entry name" value="SIMPL/DUF541"/>
</dbReference>
<evidence type="ECO:0000313" key="3">
    <source>
        <dbReference type="Proteomes" id="UP000254504"/>
    </source>
</evidence>
<gene>
    <name evidence="1" type="ORF">ATR_0034</name>
    <name evidence="2" type="ORF">CRU87_03030</name>
</gene>
<dbReference type="EMBL" id="CP031367">
    <property type="protein sequence ID" value="AXK47928.1"/>
    <property type="molecule type" value="Genomic_DNA"/>
</dbReference>